<proteinExistence type="inferred from homology"/>
<keyword evidence="4" id="KW-0479">Metal-binding</keyword>
<dbReference type="PANTHER" id="PTHR47944">
    <property type="entry name" value="CYTOCHROME P450 98A9"/>
    <property type="match status" value="1"/>
</dbReference>
<dbReference type="EMBL" id="JBBWWR010000001">
    <property type="protein sequence ID" value="KAK8971441.1"/>
    <property type="molecule type" value="Genomic_DNA"/>
</dbReference>
<keyword evidence="3" id="KW-0349">Heme</keyword>
<keyword evidence="10" id="KW-1185">Reference proteome</keyword>
<evidence type="ECO:0000256" key="2">
    <source>
        <dbReference type="ARBA" id="ARBA00010617"/>
    </source>
</evidence>
<feature type="chain" id="PRO_5046223799" evidence="8">
    <location>
        <begin position="19"/>
        <end position="80"/>
    </location>
</feature>
<evidence type="ECO:0000256" key="5">
    <source>
        <dbReference type="ARBA" id="ARBA00023002"/>
    </source>
</evidence>
<comment type="similarity">
    <text evidence="2">Belongs to the cytochrome P450 family.</text>
</comment>
<keyword evidence="7" id="KW-0503">Monooxygenase</keyword>
<dbReference type="SUPFAM" id="SSF48264">
    <property type="entry name" value="Cytochrome P450"/>
    <property type="match status" value="1"/>
</dbReference>
<sequence length="80" mass="9176">MRLGLRMVQFMMATLVHAFDWRLGEAARKLDMEEAYGLTLRRATPLVAISVPRLTSQPGFDALQRSLLLKNCSLHQLWFS</sequence>
<evidence type="ECO:0000313" key="9">
    <source>
        <dbReference type="EMBL" id="KAK8971441.1"/>
    </source>
</evidence>
<keyword evidence="6" id="KW-0408">Iron</keyword>
<gene>
    <name evidence="9" type="primary">CYP75B2</name>
    <name evidence="9" type="ORF">KSP40_PGU009353</name>
</gene>
<accession>A0ABR2N5L8</accession>
<evidence type="ECO:0000256" key="3">
    <source>
        <dbReference type="ARBA" id="ARBA00022617"/>
    </source>
</evidence>
<keyword evidence="5" id="KW-0560">Oxidoreductase</keyword>
<evidence type="ECO:0000256" key="4">
    <source>
        <dbReference type="ARBA" id="ARBA00022723"/>
    </source>
</evidence>
<feature type="signal peptide" evidence="8">
    <location>
        <begin position="1"/>
        <end position="18"/>
    </location>
</feature>
<dbReference type="InterPro" id="IPR036396">
    <property type="entry name" value="Cyt_P450_sf"/>
</dbReference>
<evidence type="ECO:0000313" key="10">
    <source>
        <dbReference type="Proteomes" id="UP001412067"/>
    </source>
</evidence>
<evidence type="ECO:0000256" key="1">
    <source>
        <dbReference type="ARBA" id="ARBA00001971"/>
    </source>
</evidence>
<keyword evidence="8" id="KW-0732">Signal</keyword>
<organism evidence="9 10">
    <name type="scientific">Platanthera guangdongensis</name>
    <dbReference type="NCBI Taxonomy" id="2320717"/>
    <lineage>
        <taxon>Eukaryota</taxon>
        <taxon>Viridiplantae</taxon>
        <taxon>Streptophyta</taxon>
        <taxon>Embryophyta</taxon>
        <taxon>Tracheophyta</taxon>
        <taxon>Spermatophyta</taxon>
        <taxon>Magnoliopsida</taxon>
        <taxon>Liliopsida</taxon>
        <taxon>Asparagales</taxon>
        <taxon>Orchidaceae</taxon>
        <taxon>Orchidoideae</taxon>
        <taxon>Orchideae</taxon>
        <taxon>Orchidinae</taxon>
        <taxon>Platanthera</taxon>
    </lineage>
</organism>
<evidence type="ECO:0000256" key="6">
    <source>
        <dbReference type="ARBA" id="ARBA00023004"/>
    </source>
</evidence>
<dbReference type="Proteomes" id="UP001412067">
    <property type="component" value="Unassembled WGS sequence"/>
</dbReference>
<reference evidence="9 10" key="1">
    <citation type="journal article" date="2022" name="Nat. Plants">
        <title>Genomes of leafy and leafless Platanthera orchids illuminate the evolution of mycoheterotrophy.</title>
        <authorList>
            <person name="Li M.H."/>
            <person name="Liu K.W."/>
            <person name="Li Z."/>
            <person name="Lu H.C."/>
            <person name="Ye Q.L."/>
            <person name="Zhang D."/>
            <person name="Wang J.Y."/>
            <person name="Li Y.F."/>
            <person name="Zhong Z.M."/>
            <person name="Liu X."/>
            <person name="Yu X."/>
            <person name="Liu D.K."/>
            <person name="Tu X.D."/>
            <person name="Liu B."/>
            <person name="Hao Y."/>
            <person name="Liao X.Y."/>
            <person name="Jiang Y.T."/>
            <person name="Sun W.H."/>
            <person name="Chen J."/>
            <person name="Chen Y.Q."/>
            <person name="Ai Y."/>
            <person name="Zhai J.W."/>
            <person name="Wu S.S."/>
            <person name="Zhou Z."/>
            <person name="Hsiao Y.Y."/>
            <person name="Wu W.L."/>
            <person name="Chen Y.Y."/>
            <person name="Lin Y.F."/>
            <person name="Hsu J.L."/>
            <person name="Li C.Y."/>
            <person name="Wang Z.W."/>
            <person name="Zhao X."/>
            <person name="Zhong W.Y."/>
            <person name="Ma X.K."/>
            <person name="Ma L."/>
            <person name="Huang J."/>
            <person name="Chen G.Z."/>
            <person name="Huang M.Z."/>
            <person name="Huang L."/>
            <person name="Peng D.H."/>
            <person name="Luo Y.B."/>
            <person name="Zou S.Q."/>
            <person name="Chen S.P."/>
            <person name="Lan S."/>
            <person name="Tsai W.C."/>
            <person name="Van de Peer Y."/>
            <person name="Liu Z.J."/>
        </authorList>
    </citation>
    <scope>NUCLEOTIDE SEQUENCE [LARGE SCALE GENOMIC DNA]</scope>
    <source>
        <strain evidence="9">Lor288</strain>
    </source>
</reference>
<comment type="caution">
    <text evidence="9">The sequence shown here is derived from an EMBL/GenBank/DDBJ whole genome shotgun (WGS) entry which is preliminary data.</text>
</comment>
<dbReference type="PANTHER" id="PTHR47944:SF18">
    <property type="entry name" value="FLAVONOID 3'-MONOOXYGENASE"/>
    <property type="match status" value="1"/>
</dbReference>
<comment type="cofactor">
    <cofactor evidence="1">
        <name>heme</name>
        <dbReference type="ChEBI" id="CHEBI:30413"/>
    </cofactor>
</comment>
<evidence type="ECO:0000256" key="7">
    <source>
        <dbReference type="ARBA" id="ARBA00023033"/>
    </source>
</evidence>
<evidence type="ECO:0000256" key="8">
    <source>
        <dbReference type="SAM" id="SignalP"/>
    </source>
</evidence>
<name>A0ABR2N5L8_9ASPA</name>
<protein>
    <submittedName>
        <fullName evidence="9">Flavonoid 3'-monooxygenase</fullName>
    </submittedName>
</protein>